<name>A0A4S3JFL4_9EURO</name>
<feature type="transmembrane region" description="Helical" evidence="1">
    <location>
        <begin position="97"/>
        <end position="120"/>
    </location>
</feature>
<evidence type="ECO:0000313" key="3">
    <source>
        <dbReference type="Proteomes" id="UP000308092"/>
    </source>
</evidence>
<dbReference type="PANTHER" id="PTHR35043">
    <property type="entry name" value="TRANSCRIPTION FACTOR DOMAIN-CONTAINING PROTEIN"/>
    <property type="match status" value="1"/>
</dbReference>
<dbReference type="AlphaFoldDB" id="A0A4S3JFL4"/>
<dbReference type="Proteomes" id="UP000308092">
    <property type="component" value="Unassembled WGS sequence"/>
</dbReference>
<proteinExistence type="predicted"/>
<sequence>MVAYVACATVAYTLWWHKPKDMISPMTIFLPYDRHVEDMPDFVRVILESRPKNWASLTNILLQEESTLEDLQLSEPSSTTDEDEETLPVTWDVLSDAFIAVPALLYCGIHLATWHFIFLTKAEQLSWQPDPNHLQSYVLFICVFAYMAARVGP</sequence>
<reference evidence="2 3" key="1">
    <citation type="submission" date="2019-03" db="EMBL/GenBank/DDBJ databases">
        <title>The genome sequence of a newly discovered highly antifungal drug resistant Aspergillus species, Aspergillus tanneri NIH 1004.</title>
        <authorList>
            <person name="Mounaud S."/>
            <person name="Singh I."/>
            <person name="Joardar V."/>
            <person name="Pakala S."/>
            <person name="Pakala S."/>
            <person name="Venepally P."/>
            <person name="Hoover J."/>
            <person name="Nierman W."/>
            <person name="Chung J."/>
            <person name="Losada L."/>
        </authorList>
    </citation>
    <scope>NUCLEOTIDE SEQUENCE [LARGE SCALE GENOMIC DNA]</scope>
    <source>
        <strain evidence="2 3">NIH1004</strain>
    </source>
</reference>
<gene>
    <name evidence="2" type="ORF">EYZ11_006412</name>
</gene>
<dbReference type="STRING" id="1220188.A0A4S3JFL4"/>
<comment type="caution">
    <text evidence="2">The sequence shown here is derived from an EMBL/GenBank/DDBJ whole genome shotgun (WGS) entry which is preliminary data.</text>
</comment>
<dbReference type="PANTHER" id="PTHR35043:SF7">
    <property type="entry name" value="TRANSCRIPTION FACTOR DOMAIN-CONTAINING PROTEIN"/>
    <property type="match status" value="1"/>
</dbReference>
<keyword evidence="1" id="KW-0472">Membrane</keyword>
<feature type="transmembrane region" description="Helical" evidence="1">
    <location>
        <begin position="132"/>
        <end position="149"/>
    </location>
</feature>
<evidence type="ECO:0000313" key="2">
    <source>
        <dbReference type="EMBL" id="THC94123.1"/>
    </source>
</evidence>
<keyword evidence="1" id="KW-1133">Transmembrane helix</keyword>
<keyword evidence="3" id="KW-1185">Reference proteome</keyword>
<accession>A0A4S3JFL4</accession>
<organism evidence="2 3">
    <name type="scientific">Aspergillus tanneri</name>
    <dbReference type="NCBI Taxonomy" id="1220188"/>
    <lineage>
        <taxon>Eukaryota</taxon>
        <taxon>Fungi</taxon>
        <taxon>Dikarya</taxon>
        <taxon>Ascomycota</taxon>
        <taxon>Pezizomycotina</taxon>
        <taxon>Eurotiomycetes</taxon>
        <taxon>Eurotiomycetidae</taxon>
        <taxon>Eurotiales</taxon>
        <taxon>Aspergillaceae</taxon>
        <taxon>Aspergillus</taxon>
        <taxon>Aspergillus subgen. Circumdati</taxon>
    </lineage>
</organism>
<dbReference type="EMBL" id="SOSA01000225">
    <property type="protein sequence ID" value="THC94123.1"/>
    <property type="molecule type" value="Genomic_DNA"/>
</dbReference>
<keyword evidence="1" id="KW-0812">Transmembrane</keyword>
<protein>
    <submittedName>
        <fullName evidence="2">Uncharacterized protein</fullName>
    </submittedName>
</protein>
<evidence type="ECO:0000256" key="1">
    <source>
        <dbReference type="SAM" id="Phobius"/>
    </source>
</evidence>
<dbReference type="VEuPathDB" id="FungiDB:EYZ11_006412"/>